<dbReference type="AlphaFoldDB" id="A0A6J5D6G2"/>
<dbReference type="RefSeq" id="WP_175225496.1">
    <property type="nucleotide sequence ID" value="NZ_CADIKH010000004.1"/>
</dbReference>
<organism evidence="2 3">
    <name type="scientific">Paraburkholderia humisilvae</name>
    <dbReference type="NCBI Taxonomy" id="627669"/>
    <lineage>
        <taxon>Bacteria</taxon>
        <taxon>Pseudomonadati</taxon>
        <taxon>Pseudomonadota</taxon>
        <taxon>Betaproteobacteria</taxon>
        <taxon>Burkholderiales</taxon>
        <taxon>Burkholderiaceae</taxon>
        <taxon>Paraburkholderia</taxon>
    </lineage>
</organism>
<accession>A0A6J5D6G2</accession>
<reference evidence="2 3" key="1">
    <citation type="submission" date="2020-04" db="EMBL/GenBank/DDBJ databases">
        <authorList>
            <person name="De Canck E."/>
        </authorList>
    </citation>
    <scope>NUCLEOTIDE SEQUENCE [LARGE SCALE GENOMIC DNA]</scope>
    <source>
        <strain evidence="2 3">LMG 29542</strain>
    </source>
</reference>
<evidence type="ECO:0000313" key="2">
    <source>
        <dbReference type="EMBL" id="CAB3749989.1"/>
    </source>
</evidence>
<feature type="domain" description="Isopenicillin N synthase-like Fe(2+) 2OG dioxygenase" evidence="1">
    <location>
        <begin position="158"/>
        <end position="252"/>
    </location>
</feature>
<dbReference type="Proteomes" id="UP000494363">
    <property type="component" value="Unassembled WGS sequence"/>
</dbReference>
<gene>
    <name evidence="2" type="ORF">LMG29542_01161</name>
</gene>
<dbReference type="InterPro" id="IPR027443">
    <property type="entry name" value="IPNS-like_sf"/>
</dbReference>
<sequence>MQSDLSKHASTNTASSTRINDQIDFPECARELIHSGWSINKLPIALQAHFWDALDLYANVGSDVKSEFSFPDHTDGFLPFGMEYAKATHQPDLCERYCYWHKDRRRHEAHAFSGSEFYRAICGYESGISEVAQGVLDSICGFFNVSDPVDIRNSSYIQLCAYHKPPRRPDREYLQNRHEDGHLLSIIKGNRDGLVIFPRGERLVVRLADDEMIVITGSLLTLLSDNRIPYMDHAVTNPCVPVARLSIVYFVIPDLTRKYTSFMNCKQLDLVAVANESHQAFGNNPFSAAA</sequence>
<evidence type="ECO:0000313" key="3">
    <source>
        <dbReference type="Proteomes" id="UP000494363"/>
    </source>
</evidence>
<dbReference type="Pfam" id="PF03171">
    <property type="entry name" value="2OG-FeII_Oxy"/>
    <property type="match status" value="1"/>
</dbReference>
<dbReference type="EMBL" id="CADIKH010000004">
    <property type="protein sequence ID" value="CAB3749989.1"/>
    <property type="molecule type" value="Genomic_DNA"/>
</dbReference>
<name>A0A6J5D6G2_9BURK</name>
<dbReference type="SUPFAM" id="SSF51197">
    <property type="entry name" value="Clavaminate synthase-like"/>
    <property type="match status" value="1"/>
</dbReference>
<dbReference type="InterPro" id="IPR044861">
    <property type="entry name" value="IPNS-like_FE2OG_OXY"/>
</dbReference>
<protein>
    <recommendedName>
        <fullName evidence="1">Isopenicillin N synthase-like Fe(2+) 2OG dioxygenase domain-containing protein</fullName>
    </recommendedName>
</protein>
<dbReference type="Gene3D" id="2.60.120.330">
    <property type="entry name" value="B-lactam Antibiotic, Isopenicillin N Synthase, Chain"/>
    <property type="match status" value="1"/>
</dbReference>
<keyword evidence="3" id="KW-1185">Reference proteome</keyword>
<evidence type="ECO:0000259" key="1">
    <source>
        <dbReference type="Pfam" id="PF03171"/>
    </source>
</evidence>
<proteinExistence type="predicted"/>